<dbReference type="GO" id="GO:0051087">
    <property type="term" value="F:protein-folding chaperone binding"/>
    <property type="evidence" value="ECO:0007669"/>
    <property type="project" value="InterPro"/>
</dbReference>
<dbReference type="AlphaFoldDB" id="A0AAP0X2T8"/>
<evidence type="ECO:0008006" key="6">
    <source>
        <dbReference type="Google" id="ProtNLM"/>
    </source>
</evidence>
<proteinExistence type="inferred from homology"/>
<dbReference type="GO" id="GO:0001405">
    <property type="term" value="C:PAM complex, Tim23 associated import motor"/>
    <property type="evidence" value="ECO:0007669"/>
    <property type="project" value="TreeGrafter"/>
</dbReference>
<dbReference type="GO" id="GO:0051082">
    <property type="term" value="F:unfolded protein binding"/>
    <property type="evidence" value="ECO:0007669"/>
    <property type="project" value="TreeGrafter"/>
</dbReference>
<dbReference type="SUPFAM" id="SSF51064">
    <property type="entry name" value="Head domain of nucleotide exchange factor GrpE"/>
    <property type="match status" value="1"/>
</dbReference>
<protein>
    <recommendedName>
        <fullName evidence="6">GrpE protein homolog</fullName>
    </recommendedName>
</protein>
<dbReference type="Proteomes" id="UP001415857">
    <property type="component" value="Unassembled WGS sequence"/>
</dbReference>
<dbReference type="PANTHER" id="PTHR21237">
    <property type="entry name" value="GRPE PROTEIN"/>
    <property type="match status" value="1"/>
</dbReference>
<name>A0AAP0X2T8_LIQFO</name>
<gene>
    <name evidence="4" type="ORF">L1049_011397</name>
</gene>
<evidence type="ECO:0000313" key="4">
    <source>
        <dbReference type="EMBL" id="KAK9283165.1"/>
    </source>
</evidence>
<evidence type="ECO:0000256" key="3">
    <source>
        <dbReference type="ARBA" id="ARBA00023186"/>
    </source>
</evidence>
<dbReference type="GO" id="GO:0042803">
    <property type="term" value="F:protein homodimerization activity"/>
    <property type="evidence" value="ECO:0007669"/>
    <property type="project" value="InterPro"/>
</dbReference>
<comment type="subcellular location">
    <subcellularLocation>
        <location evidence="1">Mitochondrion matrix</location>
    </subcellularLocation>
</comment>
<keyword evidence="3" id="KW-0143">Chaperone</keyword>
<comment type="similarity">
    <text evidence="2">Belongs to the GrpE family.</text>
</comment>
<dbReference type="InterPro" id="IPR000740">
    <property type="entry name" value="GrpE"/>
</dbReference>
<evidence type="ECO:0000256" key="1">
    <source>
        <dbReference type="ARBA" id="ARBA00004305"/>
    </source>
</evidence>
<comment type="caution">
    <text evidence="4">The sequence shown here is derived from an EMBL/GenBank/DDBJ whole genome shotgun (WGS) entry which is preliminary data.</text>
</comment>
<dbReference type="PANTHER" id="PTHR21237:SF23">
    <property type="entry name" value="GRPE PROTEIN HOMOLOG, MITOCHONDRIAL"/>
    <property type="match status" value="1"/>
</dbReference>
<dbReference type="InterPro" id="IPR009012">
    <property type="entry name" value="GrpE_head"/>
</dbReference>
<dbReference type="GO" id="GO:0000774">
    <property type="term" value="F:adenyl-nucleotide exchange factor activity"/>
    <property type="evidence" value="ECO:0007669"/>
    <property type="project" value="InterPro"/>
</dbReference>
<dbReference type="Gene3D" id="2.30.22.10">
    <property type="entry name" value="Head domain of nucleotide exchange factor GrpE"/>
    <property type="match status" value="1"/>
</dbReference>
<evidence type="ECO:0000256" key="2">
    <source>
        <dbReference type="ARBA" id="ARBA00009054"/>
    </source>
</evidence>
<reference evidence="4 5" key="1">
    <citation type="journal article" date="2024" name="Plant J.">
        <title>Genome sequences and population genomics reveal climatic adaptation and genomic divergence between two closely related sweetgum species.</title>
        <authorList>
            <person name="Xu W.Q."/>
            <person name="Ren C.Q."/>
            <person name="Zhang X.Y."/>
            <person name="Comes H.P."/>
            <person name="Liu X.H."/>
            <person name="Li Y.G."/>
            <person name="Kettle C.J."/>
            <person name="Jalonen R."/>
            <person name="Gaisberger H."/>
            <person name="Ma Y.Z."/>
            <person name="Qiu Y.X."/>
        </authorList>
    </citation>
    <scope>NUCLEOTIDE SEQUENCE [LARGE SCALE GENOMIC DNA]</scope>
    <source>
        <strain evidence="4">Hangzhou</strain>
    </source>
</reference>
<dbReference type="FunFam" id="2.30.22.10:FF:000002">
    <property type="entry name" value="GrpE protein homolog"/>
    <property type="match status" value="1"/>
</dbReference>
<sequence>MAEGLLDILFQVFWKWRIFQFDPLGEQFDPYKHHAVFEVQDDSKPPGTVAVVLKPGYEIRDRVLRPAEVGVVAAASNSNKADQSFRQ</sequence>
<dbReference type="EMBL" id="JBBPBK010000006">
    <property type="protein sequence ID" value="KAK9283165.1"/>
    <property type="molecule type" value="Genomic_DNA"/>
</dbReference>
<dbReference type="Pfam" id="PF01025">
    <property type="entry name" value="GrpE"/>
    <property type="match status" value="1"/>
</dbReference>
<dbReference type="PROSITE" id="PS01071">
    <property type="entry name" value="GRPE"/>
    <property type="match status" value="1"/>
</dbReference>
<accession>A0AAP0X2T8</accession>
<dbReference type="GO" id="GO:0030150">
    <property type="term" value="P:protein import into mitochondrial matrix"/>
    <property type="evidence" value="ECO:0007669"/>
    <property type="project" value="TreeGrafter"/>
</dbReference>
<organism evidence="4 5">
    <name type="scientific">Liquidambar formosana</name>
    <name type="common">Formosan gum</name>
    <dbReference type="NCBI Taxonomy" id="63359"/>
    <lineage>
        <taxon>Eukaryota</taxon>
        <taxon>Viridiplantae</taxon>
        <taxon>Streptophyta</taxon>
        <taxon>Embryophyta</taxon>
        <taxon>Tracheophyta</taxon>
        <taxon>Spermatophyta</taxon>
        <taxon>Magnoliopsida</taxon>
        <taxon>eudicotyledons</taxon>
        <taxon>Gunneridae</taxon>
        <taxon>Pentapetalae</taxon>
        <taxon>Saxifragales</taxon>
        <taxon>Altingiaceae</taxon>
        <taxon>Liquidambar</taxon>
    </lineage>
</organism>
<keyword evidence="5" id="KW-1185">Reference proteome</keyword>
<evidence type="ECO:0000313" key="5">
    <source>
        <dbReference type="Proteomes" id="UP001415857"/>
    </source>
</evidence>
<dbReference type="GO" id="GO:0006457">
    <property type="term" value="P:protein folding"/>
    <property type="evidence" value="ECO:0007669"/>
    <property type="project" value="InterPro"/>
</dbReference>